<evidence type="ECO:0000313" key="1">
    <source>
        <dbReference type="EMBL" id="KAK2020575.1"/>
    </source>
</evidence>
<accession>A0AAD9H1X4</accession>
<dbReference type="AlphaFoldDB" id="A0AAD9H1X4"/>
<dbReference type="EMBL" id="MU843214">
    <property type="protein sequence ID" value="KAK2020575.1"/>
    <property type="molecule type" value="Genomic_DNA"/>
</dbReference>
<dbReference type="SUPFAM" id="SSF48452">
    <property type="entry name" value="TPR-like"/>
    <property type="match status" value="1"/>
</dbReference>
<dbReference type="Proteomes" id="UP001232148">
    <property type="component" value="Unassembled WGS sequence"/>
</dbReference>
<dbReference type="InterPro" id="IPR053137">
    <property type="entry name" value="NLR-like"/>
</dbReference>
<protein>
    <recommendedName>
        <fullName evidence="3">Kinesin light chain</fullName>
    </recommendedName>
</protein>
<sequence>MAKISTVFIETEDFDSAEKLALSVLAKGMGVLGQDHPQAIISMSNLAMIYKGQGRKEDAASIMFEAIEKSSRQLGKEPPSTLINFYNLALIRWEQGQQGQAKEIWTSVLPNMKAVLGAKHCLSVRCEKYPVQMDKSIKP</sequence>
<comment type="caution">
    <text evidence="1">The sequence shown here is derived from an EMBL/GenBank/DDBJ whole genome shotgun (WGS) entry which is preliminary data.</text>
</comment>
<dbReference type="InterPro" id="IPR011990">
    <property type="entry name" value="TPR-like_helical_dom_sf"/>
</dbReference>
<dbReference type="Gene3D" id="1.25.40.10">
    <property type="entry name" value="Tetratricopeptide repeat domain"/>
    <property type="match status" value="1"/>
</dbReference>
<evidence type="ECO:0008006" key="3">
    <source>
        <dbReference type="Google" id="ProtNLM"/>
    </source>
</evidence>
<gene>
    <name evidence="1" type="ORF">LX32DRAFT_606289</name>
</gene>
<evidence type="ECO:0000313" key="2">
    <source>
        <dbReference type="Proteomes" id="UP001232148"/>
    </source>
</evidence>
<dbReference type="PANTHER" id="PTHR46082">
    <property type="entry name" value="ATP/GTP-BINDING PROTEIN-RELATED"/>
    <property type="match status" value="1"/>
</dbReference>
<proteinExistence type="predicted"/>
<dbReference type="PANTHER" id="PTHR46082:SF11">
    <property type="entry name" value="AAA+ ATPASE DOMAIN-CONTAINING PROTEIN-RELATED"/>
    <property type="match status" value="1"/>
</dbReference>
<dbReference type="Pfam" id="PF13374">
    <property type="entry name" value="TPR_10"/>
    <property type="match status" value="1"/>
</dbReference>
<name>A0AAD9H1X4_9PEZI</name>
<organism evidence="1 2">
    <name type="scientific">Colletotrichum zoysiae</name>
    <dbReference type="NCBI Taxonomy" id="1216348"/>
    <lineage>
        <taxon>Eukaryota</taxon>
        <taxon>Fungi</taxon>
        <taxon>Dikarya</taxon>
        <taxon>Ascomycota</taxon>
        <taxon>Pezizomycotina</taxon>
        <taxon>Sordariomycetes</taxon>
        <taxon>Hypocreomycetidae</taxon>
        <taxon>Glomerellales</taxon>
        <taxon>Glomerellaceae</taxon>
        <taxon>Colletotrichum</taxon>
        <taxon>Colletotrichum graminicola species complex</taxon>
    </lineage>
</organism>
<reference evidence="1" key="1">
    <citation type="submission" date="2021-06" db="EMBL/GenBank/DDBJ databases">
        <title>Comparative genomics, transcriptomics and evolutionary studies reveal genomic signatures of adaptation to plant cell wall in hemibiotrophic fungi.</title>
        <authorList>
            <consortium name="DOE Joint Genome Institute"/>
            <person name="Baroncelli R."/>
            <person name="Diaz J.F."/>
            <person name="Benocci T."/>
            <person name="Peng M."/>
            <person name="Battaglia E."/>
            <person name="Haridas S."/>
            <person name="Andreopoulos W."/>
            <person name="Labutti K."/>
            <person name="Pangilinan J."/>
            <person name="Floch G.L."/>
            <person name="Makela M.R."/>
            <person name="Henrissat B."/>
            <person name="Grigoriev I.V."/>
            <person name="Crouch J.A."/>
            <person name="De Vries R.P."/>
            <person name="Sukno S.A."/>
            <person name="Thon M.R."/>
        </authorList>
    </citation>
    <scope>NUCLEOTIDE SEQUENCE</scope>
    <source>
        <strain evidence="1">MAFF235873</strain>
    </source>
</reference>
<keyword evidence="2" id="KW-1185">Reference proteome</keyword>